<reference evidence="1 2" key="1">
    <citation type="journal article" date="2014" name="Curr. Microbiol.">
        <title>Spirosoma radiotolerans sp. nov., a gamma-radiation-resistant bacterium isolated from gamma ray-irradiated soil.</title>
        <authorList>
            <person name="Lee J.J."/>
            <person name="Srinivasan S."/>
            <person name="Lim S."/>
            <person name="Joe M."/>
            <person name="Im S."/>
            <person name="Bae S.I."/>
            <person name="Park K.R."/>
            <person name="Han J.H."/>
            <person name="Park S.H."/>
            <person name="Joo B.M."/>
            <person name="Park S.J."/>
            <person name="Kim M.K."/>
        </authorList>
    </citation>
    <scope>NUCLEOTIDE SEQUENCE [LARGE SCALE GENOMIC DNA]</scope>
    <source>
        <strain evidence="1 2">DG5A</strain>
    </source>
</reference>
<dbReference type="Gene3D" id="2.60.120.10">
    <property type="entry name" value="Jelly Rolls"/>
    <property type="match status" value="1"/>
</dbReference>
<dbReference type="KEGG" id="srd:SD10_01105"/>
<dbReference type="PATRIC" id="fig|1379870.5.peg.241"/>
<dbReference type="RefSeq" id="WP_046375292.1">
    <property type="nucleotide sequence ID" value="NZ_CP010429.1"/>
</dbReference>
<keyword evidence="2" id="KW-1185">Reference proteome</keyword>
<dbReference type="HOGENOM" id="CLU_075053_9_2_10"/>
<dbReference type="OrthoDB" id="663011at2"/>
<dbReference type="InterPro" id="IPR018490">
    <property type="entry name" value="cNMP-bd_dom_sf"/>
</dbReference>
<dbReference type="SUPFAM" id="SSF51206">
    <property type="entry name" value="cAMP-binding domain-like"/>
    <property type="match status" value="1"/>
</dbReference>
<gene>
    <name evidence="1" type="ORF">SD10_01105</name>
</gene>
<organism evidence="1 2">
    <name type="scientific">Spirosoma radiotolerans</name>
    <dbReference type="NCBI Taxonomy" id="1379870"/>
    <lineage>
        <taxon>Bacteria</taxon>
        <taxon>Pseudomonadati</taxon>
        <taxon>Bacteroidota</taxon>
        <taxon>Cytophagia</taxon>
        <taxon>Cytophagales</taxon>
        <taxon>Cytophagaceae</taxon>
        <taxon>Spirosoma</taxon>
    </lineage>
</organism>
<accession>A0A0E3ZT41</accession>
<evidence type="ECO:0000313" key="2">
    <source>
        <dbReference type="Proteomes" id="UP000033054"/>
    </source>
</evidence>
<protein>
    <submittedName>
        <fullName evidence="1">Crp/Fnr family transcriptional regulator</fullName>
    </submittedName>
</protein>
<sequence length="200" mass="23574">MLENKIETEIDVLRTILGSAGMKPEAFDLSLPYWQSRQYKKGEFYNEYRNVCKHLGFVINGVFRIYRVNNDTGEEKNMLFFTNHQFVASYKSFLAQTACDYYTEAMVDSHILYIHIDHLNELYGQSHQWERFGRIVAETAFHEVMSNTEGFLFKTPEDRYREMMEKHPTIFNSVPLYHIASYLGIQGPSLSRIRKRMVGK</sequence>
<dbReference type="InterPro" id="IPR014710">
    <property type="entry name" value="RmlC-like_jellyroll"/>
</dbReference>
<dbReference type="Proteomes" id="UP000033054">
    <property type="component" value="Chromosome"/>
</dbReference>
<dbReference type="STRING" id="1379870.SD10_01105"/>
<evidence type="ECO:0000313" key="1">
    <source>
        <dbReference type="EMBL" id="AKD53704.1"/>
    </source>
</evidence>
<dbReference type="AlphaFoldDB" id="A0A0E3ZT41"/>
<proteinExistence type="predicted"/>
<dbReference type="EMBL" id="CP010429">
    <property type="protein sequence ID" value="AKD53704.1"/>
    <property type="molecule type" value="Genomic_DNA"/>
</dbReference>
<name>A0A0E3ZT41_9BACT</name>